<feature type="coiled-coil region" evidence="1">
    <location>
        <begin position="680"/>
        <end position="707"/>
    </location>
</feature>
<sequence>MRKIFRSPSDNRLLLDAQRQEDSEMGQMRNLIQDTLTEMTKEQLKNKEKAQVLFSEVVRLGEMNEKTSGFLQNLSLTVENRLSQLESRLSLGERSVVSLDSKSDQGVSLLMDLAGKVENRVQGIETAILALGSEQQYDHKLIDNVNVNSQKLQDDLKNFLKQLQIDIQQRLEIRSSEMLNKLMLEQEERLRHHQDLKNNFELKDKMTQEKIQFDRDEFRDKFSSFESYFKTELQRKEELINHISSTLDMQIKGIYDAIKQEEQARFQAEGGLRDDMANVSDAARTGLEQYKMHQTAINEKMTEMVKTEIECRLKSENDLKNMIQNTVKGLLQELAIHKETMDKNRVKAEYDVKEASKSFSEKADLLSRYIEGESSRMSENLKQQHSQNKEIVTALTESLKQTIIANEKWKSDASKKIVKLEKLVLQVRTEMNNFAMSGDNQIVAKTKQLQASLEAHLANNTKILEDRIENLAKMIDNSLGAFDQSLAHDREVFSSIINKLNEDIFEQHQNYCEDFGKLNECFDTLQSEIELLDEQLNEKIQNVAKQSAVVESQTAVWLSTEKLMREHMINRVADEFDENIKETKETIDKLIETLIEKEQAQAEIEEKITKKFEEVEEKISDVRNEMEHNEQVRNQKEAEAEKYATINDLSSKADVEETTKKIEKLRGIIGFREKEAKGLVEMLKLDVDKISEKSDKLESMVNDYIQEVIDRKNTSFYERIMRENEKLWHDVVNSVKLNENTNNKAKLSALQEKILQIANNSNGYVPKIREFREM</sequence>
<dbReference type="AlphaFoldDB" id="A0AAU9IXD5"/>
<keyword evidence="1" id="KW-0175">Coiled coil</keyword>
<keyword evidence="3" id="KW-1185">Reference proteome</keyword>
<accession>A0AAU9IXD5</accession>
<evidence type="ECO:0000313" key="2">
    <source>
        <dbReference type="EMBL" id="CAG9316800.1"/>
    </source>
</evidence>
<gene>
    <name evidence="2" type="ORF">BSTOLATCC_MIC16900</name>
</gene>
<evidence type="ECO:0000313" key="3">
    <source>
        <dbReference type="Proteomes" id="UP001162131"/>
    </source>
</evidence>
<comment type="caution">
    <text evidence="2">The sequence shown here is derived from an EMBL/GenBank/DDBJ whole genome shotgun (WGS) entry which is preliminary data.</text>
</comment>
<reference evidence="2" key="1">
    <citation type="submission" date="2021-09" db="EMBL/GenBank/DDBJ databases">
        <authorList>
            <consortium name="AG Swart"/>
            <person name="Singh M."/>
            <person name="Singh A."/>
            <person name="Seah K."/>
            <person name="Emmerich C."/>
        </authorList>
    </citation>
    <scope>NUCLEOTIDE SEQUENCE</scope>
    <source>
        <strain evidence="2">ATCC30299</strain>
    </source>
</reference>
<dbReference type="EMBL" id="CAJZBQ010000016">
    <property type="protein sequence ID" value="CAG9316800.1"/>
    <property type="molecule type" value="Genomic_DNA"/>
</dbReference>
<proteinExistence type="predicted"/>
<organism evidence="2 3">
    <name type="scientific">Blepharisma stoltei</name>
    <dbReference type="NCBI Taxonomy" id="1481888"/>
    <lineage>
        <taxon>Eukaryota</taxon>
        <taxon>Sar</taxon>
        <taxon>Alveolata</taxon>
        <taxon>Ciliophora</taxon>
        <taxon>Postciliodesmatophora</taxon>
        <taxon>Heterotrichea</taxon>
        <taxon>Heterotrichida</taxon>
        <taxon>Blepharismidae</taxon>
        <taxon>Blepharisma</taxon>
    </lineage>
</organism>
<protein>
    <submittedName>
        <fullName evidence="2">Uncharacterized protein</fullName>
    </submittedName>
</protein>
<evidence type="ECO:0000256" key="1">
    <source>
        <dbReference type="SAM" id="Coils"/>
    </source>
</evidence>
<dbReference type="Proteomes" id="UP001162131">
    <property type="component" value="Unassembled WGS sequence"/>
</dbReference>
<name>A0AAU9IXD5_9CILI</name>
<feature type="coiled-coil region" evidence="1">
    <location>
        <begin position="573"/>
        <end position="639"/>
    </location>
</feature>